<dbReference type="AlphaFoldDB" id="A0A2G1DKT1"/>
<name>A0A2G1DKT1_9BACT</name>
<dbReference type="Proteomes" id="UP000221222">
    <property type="component" value="Unassembled WGS sequence"/>
</dbReference>
<sequence length="195" mass="22233">MKKNVFLMVLFFSISLFANENMYTSTVKNLFENSTSDAVKGRLLPTSKVTILEKNNGKIKIQVEGYMKEGVSNAIYFVKEKRILVAGLSKSAKFDIKKISTEKALDGVKWSKVILTAYTKDNNLTKDLDSLYSKAQELFKNNCAICHPAHPVREFTANQWPSMFKAMVDRTAIPKMDRYLVTQYLQKHAKDMKGE</sequence>
<dbReference type="RefSeq" id="WP_099341457.1">
    <property type="nucleotide sequence ID" value="NZ_CP032098.1"/>
</dbReference>
<dbReference type="Proteomes" id="UP000262712">
    <property type="component" value="Chromosome"/>
</dbReference>
<dbReference type="KEGG" id="amol:AMOL_1714"/>
<evidence type="ECO:0000313" key="5">
    <source>
        <dbReference type="Proteomes" id="UP000262712"/>
    </source>
</evidence>
<evidence type="ECO:0000313" key="4">
    <source>
        <dbReference type="Proteomes" id="UP000221222"/>
    </source>
</evidence>
<protein>
    <submittedName>
        <fullName evidence="3">Cytochrome C</fullName>
    </submittedName>
    <submittedName>
        <fullName evidence="2">Molybdopterin-containing oxidoreductase II, DMSO/TMAO/BSO reductase family, monoheme c-type cytochrome</fullName>
    </submittedName>
</protein>
<dbReference type="SUPFAM" id="SSF46626">
    <property type="entry name" value="Cytochrome c"/>
    <property type="match status" value="1"/>
</dbReference>
<evidence type="ECO:0000313" key="2">
    <source>
        <dbReference type="EMBL" id="AXX92679.1"/>
    </source>
</evidence>
<dbReference type="InterPro" id="IPR036909">
    <property type="entry name" value="Cyt_c-like_dom_sf"/>
</dbReference>
<gene>
    <name evidence="2" type="ORF">AMOL_1714</name>
    <name evidence="3" type="ORF">CPU12_02305</name>
</gene>
<dbReference type="GO" id="GO:0009055">
    <property type="term" value="F:electron transfer activity"/>
    <property type="evidence" value="ECO:0007669"/>
    <property type="project" value="InterPro"/>
</dbReference>
<dbReference type="EMBL" id="NXFY01000002">
    <property type="protein sequence ID" value="PHO19097.1"/>
    <property type="molecule type" value="Genomic_DNA"/>
</dbReference>
<evidence type="ECO:0000256" key="1">
    <source>
        <dbReference type="SAM" id="SignalP"/>
    </source>
</evidence>
<keyword evidence="4" id="KW-1185">Reference proteome</keyword>
<reference evidence="2 5" key="2">
    <citation type="submission" date="2018-08" db="EMBL/GenBank/DDBJ databases">
        <title>Complete genome of the Arcobacter molluscorum type strain LMG 25693.</title>
        <authorList>
            <person name="Miller W.G."/>
            <person name="Yee E."/>
            <person name="Bono J.L."/>
        </authorList>
    </citation>
    <scope>NUCLEOTIDE SEQUENCE [LARGE SCALE GENOMIC DNA]</scope>
    <source>
        <strain evidence="2 5">CECT 7696</strain>
    </source>
</reference>
<feature type="chain" id="PRO_5044573612" evidence="1">
    <location>
        <begin position="19"/>
        <end position="195"/>
    </location>
</feature>
<evidence type="ECO:0000313" key="3">
    <source>
        <dbReference type="EMBL" id="PHO19097.1"/>
    </source>
</evidence>
<organism evidence="3 4">
    <name type="scientific">Malaciobacter molluscorum LMG 25693</name>
    <dbReference type="NCBI Taxonomy" id="870501"/>
    <lineage>
        <taxon>Bacteria</taxon>
        <taxon>Pseudomonadati</taxon>
        <taxon>Campylobacterota</taxon>
        <taxon>Epsilonproteobacteria</taxon>
        <taxon>Campylobacterales</taxon>
        <taxon>Arcobacteraceae</taxon>
        <taxon>Malaciobacter</taxon>
    </lineage>
</organism>
<dbReference type="GO" id="GO:0020037">
    <property type="term" value="F:heme binding"/>
    <property type="evidence" value="ECO:0007669"/>
    <property type="project" value="InterPro"/>
</dbReference>
<accession>A0A2G1DKT1</accession>
<keyword evidence="1" id="KW-0732">Signal</keyword>
<dbReference type="EMBL" id="CP032098">
    <property type="protein sequence ID" value="AXX92679.1"/>
    <property type="molecule type" value="Genomic_DNA"/>
</dbReference>
<reference evidence="3 4" key="1">
    <citation type="submission" date="2017-09" db="EMBL/GenBank/DDBJ databases">
        <title>Arcobacter canalis sp. nov., a new species isolated from a water canal contaminated with urban sewage.</title>
        <authorList>
            <person name="Perez-Cataluna A."/>
            <person name="Salas-Masso N."/>
            <person name="Figueras M.J."/>
        </authorList>
    </citation>
    <scope>NUCLEOTIDE SEQUENCE [LARGE SCALE GENOMIC DNA]</scope>
    <source>
        <strain evidence="3 4">F98-3</strain>
    </source>
</reference>
<feature type="signal peptide" evidence="1">
    <location>
        <begin position="1"/>
        <end position="18"/>
    </location>
</feature>
<proteinExistence type="predicted"/>